<dbReference type="InterPro" id="IPR039305">
    <property type="entry name" value="PILS2/6"/>
</dbReference>
<dbReference type="GeneID" id="26902828"/>
<keyword evidence="3 5" id="KW-1133">Transmembrane helix</keyword>
<dbReference type="PANTHER" id="PTHR31419">
    <property type="entry name" value="PROTEIN PIN-LIKES 2"/>
    <property type="match status" value="1"/>
</dbReference>
<feature type="transmembrane region" description="Helical" evidence="5">
    <location>
        <begin position="84"/>
        <end position="109"/>
    </location>
</feature>
<dbReference type="RefSeq" id="XP_015661168.1">
    <property type="nucleotide sequence ID" value="XM_015799566.1"/>
</dbReference>
<dbReference type="VEuPathDB" id="TriTrypDB:LpyrH10_04_0870"/>
<feature type="signal peptide" evidence="6">
    <location>
        <begin position="1"/>
        <end position="19"/>
    </location>
</feature>
<dbReference type="Pfam" id="PF03547">
    <property type="entry name" value="Mem_trans"/>
    <property type="match status" value="1"/>
</dbReference>
<evidence type="ECO:0000256" key="4">
    <source>
        <dbReference type="ARBA" id="ARBA00023136"/>
    </source>
</evidence>
<keyword evidence="2 5" id="KW-0812">Transmembrane</keyword>
<evidence type="ECO:0000313" key="7">
    <source>
        <dbReference type="EMBL" id="KPA82729.1"/>
    </source>
</evidence>
<reference evidence="7 8" key="1">
    <citation type="submission" date="2015-07" db="EMBL/GenBank/DDBJ databases">
        <title>High-quality genome of monoxenous trypanosomatid Leptomonas pyrrhocoris.</title>
        <authorList>
            <person name="Flegontov P."/>
            <person name="Butenko A."/>
            <person name="Firsov S."/>
            <person name="Vlcek C."/>
            <person name="Logacheva M.D."/>
            <person name="Field M."/>
            <person name="Filatov D."/>
            <person name="Flegontova O."/>
            <person name="Gerasimov E."/>
            <person name="Jackson A.P."/>
            <person name="Kelly S."/>
            <person name="Opperdoes F."/>
            <person name="O'Reilly A."/>
            <person name="Votypka J."/>
            <person name="Yurchenko V."/>
            <person name="Lukes J."/>
        </authorList>
    </citation>
    <scope>NUCLEOTIDE SEQUENCE [LARGE SCALE GENOMIC DNA]</scope>
    <source>
        <strain evidence="7">H10</strain>
    </source>
</reference>
<dbReference type="EMBL" id="LGTL01000004">
    <property type="protein sequence ID" value="KPA82729.1"/>
    <property type="molecule type" value="Genomic_DNA"/>
</dbReference>
<keyword evidence="4 5" id="KW-0472">Membrane</keyword>
<gene>
    <name evidence="7" type="ORF">ABB37_02537</name>
</gene>
<dbReference type="Proteomes" id="UP000037923">
    <property type="component" value="Unassembled WGS sequence"/>
</dbReference>
<keyword evidence="6" id="KW-0732">Signal</keyword>
<feature type="transmembrane region" description="Helical" evidence="5">
    <location>
        <begin position="155"/>
        <end position="177"/>
    </location>
</feature>
<name>A0A0M9G5Q3_LEPPY</name>
<keyword evidence="8" id="KW-1185">Reference proteome</keyword>
<dbReference type="InterPro" id="IPR004776">
    <property type="entry name" value="Mem_transp_PIN-like"/>
</dbReference>
<evidence type="ECO:0000256" key="5">
    <source>
        <dbReference type="SAM" id="Phobius"/>
    </source>
</evidence>
<dbReference type="GO" id="GO:0016020">
    <property type="term" value="C:membrane"/>
    <property type="evidence" value="ECO:0007669"/>
    <property type="project" value="UniProtKB-SubCell"/>
</dbReference>
<dbReference type="OrthoDB" id="191139at2759"/>
<feature type="chain" id="PRO_5005836282" evidence="6">
    <location>
        <begin position="20"/>
        <end position="181"/>
    </location>
</feature>
<protein>
    <submittedName>
        <fullName evidence="7">Putative transporter</fullName>
    </submittedName>
</protein>
<organism evidence="7 8">
    <name type="scientific">Leptomonas pyrrhocoris</name>
    <name type="common">Firebug parasite</name>
    <dbReference type="NCBI Taxonomy" id="157538"/>
    <lineage>
        <taxon>Eukaryota</taxon>
        <taxon>Discoba</taxon>
        <taxon>Euglenozoa</taxon>
        <taxon>Kinetoplastea</taxon>
        <taxon>Metakinetoplastina</taxon>
        <taxon>Trypanosomatida</taxon>
        <taxon>Trypanosomatidae</taxon>
        <taxon>Leishmaniinae</taxon>
        <taxon>Leptomonas</taxon>
    </lineage>
</organism>
<comment type="subcellular location">
    <subcellularLocation>
        <location evidence="1">Membrane</location>
        <topology evidence="1">Multi-pass membrane protein</topology>
    </subcellularLocation>
</comment>
<comment type="caution">
    <text evidence="7">The sequence shown here is derived from an EMBL/GenBank/DDBJ whole genome shotgun (WGS) entry which is preliminary data.</text>
</comment>
<evidence type="ECO:0000256" key="3">
    <source>
        <dbReference type="ARBA" id="ARBA00022989"/>
    </source>
</evidence>
<evidence type="ECO:0000313" key="8">
    <source>
        <dbReference type="Proteomes" id="UP000037923"/>
    </source>
</evidence>
<evidence type="ECO:0000256" key="2">
    <source>
        <dbReference type="ARBA" id="ARBA00022692"/>
    </source>
</evidence>
<evidence type="ECO:0000256" key="6">
    <source>
        <dbReference type="SAM" id="SignalP"/>
    </source>
</evidence>
<dbReference type="AlphaFoldDB" id="A0A0M9G5Q3"/>
<evidence type="ECO:0000256" key="1">
    <source>
        <dbReference type="ARBA" id="ARBA00004141"/>
    </source>
</evidence>
<dbReference type="PANTHER" id="PTHR31419:SF1">
    <property type="entry name" value="PROTEIN PIN-LIKES 6"/>
    <property type="match status" value="1"/>
</dbReference>
<sequence>MTLIGQGAIPLQLLVLGCTLVGPPATQKEAEVKPPSTWGAASSPAAATDSSGAVLAVDATAAGASGADVNACMRFVMSVVSPQIIFTLCTVLLRLVILPAACFLLLHLLVSVGLMPKERPFLLAMLTEALSPSAMNSSLICAMYGYHAVDYSRMIFVQYVVCTFSTTIWLFIFVLYIERTT</sequence>
<accession>A0A0M9G5Q3</accession>
<proteinExistence type="predicted"/>
<dbReference type="GO" id="GO:0055085">
    <property type="term" value="P:transmembrane transport"/>
    <property type="evidence" value="ECO:0007669"/>
    <property type="project" value="InterPro"/>
</dbReference>